<dbReference type="EMBL" id="CM045765">
    <property type="protein sequence ID" value="KAI8002071.1"/>
    <property type="molecule type" value="Genomic_DNA"/>
</dbReference>
<evidence type="ECO:0000313" key="2">
    <source>
        <dbReference type="Proteomes" id="UP001060215"/>
    </source>
</evidence>
<organism evidence="1 2">
    <name type="scientific">Camellia lanceoleosa</name>
    <dbReference type="NCBI Taxonomy" id="1840588"/>
    <lineage>
        <taxon>Eukaryota</taxon>
        <taxon>Viridiplantae</taxon>
        <taxon>Streptophyta</taxon>
        <taxon>Embryophyta</taxon>
        <taxon>Tracheophyta</taxon>
        <taxon>Spermatophyta</taxon>
        <taxon>Magnoliopsida</taxon>
        <taxon>eudicotyledons</taxon>
        <taxon>Gunneridae</taxon>
        <taxon>Pentapetalae</taxon>
        <taxon>asterids</taxon>
        <taxon>Ericales</taxon>
        <taxon>Theaceae</taxon>
        <taxon>Camellia</taxon>
    </lineage>
</organism>
<dbReference type="Proteomes" id="UP001060215">
    <property type="component" value="Chromosome 8"/>
</dbReference>
<name>A0ACC0GLL4_9ERIC</name>
<gene>
    <name evidence="1" type="ORF">LOK49_LG09G02805</name>
</gene>
<accession>A0ACC0GLL4</accession>
<keyword evidence="2" id="KW-1185">Reference proteome</keyword>
<protein>
    <submittedName>
        <fullName evidence="1">Uncharacterized protein</fullName>
    </submittedName>
</protein>
<evidence type="ECO:0000313" key="1">
    <source>
        <dbReference type="EMBL" id="KAI8002071.1"/>
    </source>
</evidence>
<proteinExistence type="predicted"/>
<comment type="caution">
    <text evidence="1">The sequence shown here is derived from an EMBL/GenBank/DDBJ whole genome shotgun (WGS) entry which is preliminary data.</text>
</comment>
<reference evidence="1 2" key="1">
    <citation type="journal article" date="2022" name="Plant J.">
        <title>Chromosome-level genome of Camellia lanceoleosa provides a valuable resource for understanding genome evolution and self-incompatibility.</title>
        <authorList>
            <person name="Gong W."/>
            <person name="Xiao S."/>
            <person name="Wang L."/>
            <person name="Liao Z."/>
            <person name="Chang Y."/>
            <person name="Mo W."/>
            <person name="Hu G."/>
            <person name="Li W."/>
            <person name="Zhao G."/>
            <person name="Zhu H."/>
            <person name="Hu X."/>
            <person name="Ji K."/>
            <person name="Xiang X."/>
            <person name="Song Q."/>
            <person name="Yuan D."/>
            <person name="Jin S."/>
            <person name="Zhang L."/>
        </authorList>
    </citation>
    <scope>NUCLEOTIDE SEQUENCE [LARGE SCALE GENOMIC DNA]</scope>
    <source>
        <strain evidence="1">SQ_2022a</strain>
    </source>
</reference>
<sequence>MMEQHKPYEQVRYSSVETRNEGLGSANQNFFLDSSSSINTNMRPPDFNIPVGARPVHNYSIQTGEEFSLEFMRERVNSRHHFIPNPSGDSNSGIIYTDLKGILGISHAGSKWIRYLYDFLDG</sequence>